<evidence type="ECO:0000259" key="5">
    <source>
        <dbReference type="Pfam" id="PF01979"/>
    </source>
</evidence>
<gene>
    <name evidence="6" type="ORF">ACFPN2_18905</name>
</gene>
<dbReference type="GO" id="GO:0050416">
    <property type="term" value="F:formimidoylglutamate deiminase activity"/>
    <property type="evidence" value="ECO:0007669"/>
    <property type="project" value="UniProtKB-EC"/>
</dbReference>
<dbReference type="PANTHER" id="PTHR11271:SF48">
    <property type="entry name" value="AMIDOHYDROLASE-RELATED DOMAIN-CONTAINING PROTEIN"/>
    <property type="match status" value="1"/>
</dbReference>
<dbReference type="InterPro" id="IPR010252">
    <property type="entry name" value="HutF"/>
</dbReference>
<dbReference type="Pfam" id="PF01979">
    <property type="entry name" value="Amidohydro_1"/>
    <property type="match status" value="1"/>
</dbReference>
<dbReference type="NCBIfam" id="NF006684">
    <property type="entry name" value="PRK09229.1-5"/>
    <property type="match status" value="1"/>
</dbReference>
<keyword evidence="2" id="KW-0479">Metal-binding</keyword>
<evidence type="ECO:0000256" key="1">
    <source>
        <dbReference type="ARBA" id="ARBA00001947"/>
    </source>
</evidence>
<evidence type="ECO:0000256" key="3">
    <source>
        <dbReference type="ARBA" id="ARBA00022801"/>
    </source>
</evidence>
<dbReference type="Gene3D" id="3.20.20.140">
    <property type="entry name" value="Metal-dependent hydrolases"/>
    <property type="match status" value="1"/>
</dbReference>
<evidence type="ECO:0000256" key="2">
    <source>
        <dbReference type="ARBA" id="ARBA00022723"/>
    </source>
</evidence>
<evidence type="ECO:0000313" key="7">
    <source>
        <dbReference type="Proteomes" id="UP001595904"/>
    </source>
</evidence>
<dbReference type="RefSeq" id="WP_380599276.1">
    <property type="nucleotide sequence ID" value="NZ_JBHSDU010000003.1"/>
</dbReference>
<protein>
    <submittedName>
        <fullName evidence="6">Formimidoylglutamate deiminase</fullName>
        <ecNumber evidence="6">3.5.3.13</ecNumber>
    </submittedName>
</protein>
<comment type="cofactor">
    <cofactor evidence="1">
        <name>Zn(2+)</name>
        <dbReference type="ChEBI" id="CHEBI:29105"/>
    </cofactor>
</comment>
<dbReference type="PANTHER" id="PTHR11271">
    <property type="entry name" value="GUANINE DEAMINASE"/>
    <property type="match status" value="1"/>
</dbReference>
<dbReference type="InterPro" id="IPR051607">
    <property type="entry name" value="Metallo-dep_hydrolases"/>
</dbReference>
<name>A0ABV8SWP5_9GAMM</name>
<dbReference type="EMBL" id="JBHSDU010000003">
    <property type="protein sequence ID" value="MFC4311175.1"/>
    <property type="molecule type" value="Genomic_DNA"/>
</dbReference>
<dbReference type="SUPFAM" id="SSF51338">
    <property type="entry name" value="Composite domain of metallo-dependent hydrolases"/>
    <property type="match status" value="1"/>
</dbReference>
<dbReference type="Proteomes" id="UP001595904">
    <property type="component" value="Unassembled WGS sequence"/>
</dbReference>
<proteinExistence type="predicted"/>
<dbReference type="InterPro" id="IPR011059">
    <property type="entry name" value="Metal-dep_hydrolase_composite"/>
</dbReference>
<reference evidence="7" key="1">
    <citation type="journal article" date="2019" name="Int. J. Syst. Evol. Microbiol.">
        <title>The Global Catalogue of Microorganisms (GCM) 10K type strain sequencing project: providing services to taxonomists for standard genome sequencing and annotation.</title>
        <authorList>
            <consortium name="The Broad Institute Genomics Platform"/>
            <consortium name="The Broad Institute Genome Sequencing Center for Infectious Disease"/>
            <person name="Wu L."/>
            <person name="Ma J."/>
        </authorList>
    </citation>
    <scope>NUCLEOTIDE SEQUENCE [LARGE SCALE GENOMIC DNA]</scope>
    <source>
        <strain evidence="7">CGMCC 1.10759</strain>
    </source>
</reference>
<dbReference type="InterPro" id="IPR006680">
    <property type="entry name" value="Amidohydro-rel"/>
</dbReference>
<dbReference type="NCBIfam" id="TIGR02022">
    <property type="entry name" value="hutF"/>
    <property type="match status" value="1"/>
</dbReference>
<keyword evidence="7" id="KW-1185">Reference proteome</keyword>
<dbReference type="NCBIfam" id="NF006681">
    <property type="entry name" value="PRK09229.1-2"/>
    <property type="match status" value="1"/>
</dbReference>
<evidence type="ECO:0000313" key="6">
    <source>
        <dbReference type="EMBL" id="MFC4311175.1"/>
    </source>
</evidence>
<keyword evidence="4" id="KW-0862">Zinc</keyword>
<sequence length="462" mass="50670">MSMQSRYRFPCAWLPEGWRRNVVISVDPDGDIVDVATDDTVTAARMINGAAIAGMPNIHSHAFQRAMAGLVEQRGGKDDSFWTWRETMYDVASRISPECLNGVAAQLYADMVKAGYTSVCEFHYLHSHGEASSRSHEERLAMSQALMDAATTAGIGLTLLPTLYQTSDFGGAPPTERQRQFSMETREYLDLLDALRQSSQRSPQLEVGTALHSLRAVPSESLRMVLDSQRDGQVIHIHIAEQEREVQACLERTGKRPIEWLLENAPVDRRWCLIHATHATAEELQGVATAGAVIGLCPTTEANLGDGIFPMETLLAAGGAFAIGSDSHISLSPIEELRWLEYQARLARRQRGVLTDGTLSGGALLWQKACTAGARVSGRPIGELAAGKRADVVVLDINSPLFAARSDSSIIDTFVFSGTSESVRDVMVGGRWLVQDRRHFAETAVSAGYKRALQKMFKKDRV</sequence>
<dbReference type="SUPFAM" id="SSF51556">
    <property type="entry name" value="Metallo-dependent hydrolases"/>
    <property type="match status" value="1"/>
</dbReference>
<dbReference type="InterPro" id="IPR032466">
    <property type="entry name" value="Metal_Hydrolase"/>
</dbReference>
<accession>A0ABV8SWP5</accession>
<keyword evidence="3 6" id="KW-0378">Hydrolase</keyword>
<feature type="domain" description="Amidohydrolase-related" evidence="5">
    <location>
        <begin position="52"/>
        <end position="432"/>
    </location>
</feature>
<organism evidence="6 7">
    <name type="scientific">Steroidobacter flavus</name>
    <dbReference type="NCBI Taxonomy" id="1842136"/>
    <lineage>
        <taxon>Bacteria</taxon>
        <taxon>Pseudomonadati</taxon>
        <taxon>Pseudomonadota</taxon>
        <taxon>Gammaproteobacteria</taxon>
        <taxon>Steroidobacterales</taxon>
        <taxon>Steroidobacteraceae</taxon>
        <taxon>Steroidobacter</taxon>
    </lineage>
</organism>
<evidence type="ECO:0000256" key="4">
    <source>
        <dbReference type="ARBA" id="ARBA00022833"/>
    </source>
</evidence>
<dbReference type="EC" id="3.5.3.13" evidence="6"/>
<comment type="caution">
    <text evidence="6">The sequence shown here is derived from an EMBL/GenBank/DDBJ whole genome shotgun (WGS) entry which is preliminary data.</text>
</comment>
<dbReference type="Gene3D" id="2.30.40.10">
    <property type="entry name" value="Urease, subunit C, domain 1"/>
    <property type="match status" value="1"/>
</dbReference>